<evidence type="ECO:0000256" key="5">
    <source>
        <dbReference type="SAM" id="MobiDB-lite"/>
    </source>
</evidence>
<evidence type="ECO:0000313" key="7">
    <source>
        <dbReference type="EMBL" id="AQK89333.1"/>
    </source>
</evidence>
<dbReference type="EnsemblPlants" id="Zm00001eb332950_T004">
    <property type="protein sequence ID" value="Zm00001eb332950_P004"/>
    <property type="gene ID" value="Zm00001eb332950"/>
</dbReference>
<dbReference type="GO" id="GO:0016740">
    <property type="term" value="F:transferase activity"/>
    <property type="evidence" value="ECO:0007669"/>
    <property type="project" value="UniProtKB-KW"/>
</dbReference>
<reference evidence="8" key="3">
    <citation type="submission" date="2019-07" db="EMBL/GenBank/DDBJ databases">
        <authorList>
            <person name="Seetharam A."/>
            <person name="Woodhouse M."/>
            <person name="Cannon E."/>
        </authorList>
    </citation>
    <scope>NUCLEOTIDE SEQUENCE [LARGE SCALE GENOMIC DNA]</scope>
    <source>
        <strain evidence="8">cv. B73</strain>
    </source>
</reference>
<organism evidence="7">
    <name type="scientific">Zea mays</name>
    <name type="common">Maize</name>
    <dbReference type="NCBI Taxonomy" id="4577"/>
    <lineage>
        <taxon>Eukaryota</taxon>
        <taxon>Viridiplantae</taxon>
        <taxon>Streptophyta</taxon>
        <taxon>Embryophyta</taxon>
        <taxon>Tracheophyta</taxon>
        <taxon>Spermatophyta</taxon>
        <taxon>Magnoliopsida</taxon>
        <taxon>Liliopsida</taxon>
        <taxon>Poales</taxon>
        <taxon>Poaceae</taxon>
        <taxon>PACMAD clade</taxon>
        <taxon>Panicoideae</taxon>
        <taxon>Andropogonodae</taxon>
        <taxon>Andropogoneae</taxon>
        <taxon>Tripsacinae</taxon>
        <taxon>Zea</taxon>
    </lineage>
</organism>
<evidence type="ECO:0000256" key="4">
    <source>
        <dbReference type="RuleBase" id="RU362109"/>
    </source>
</evidence>
<dbReference type="InterPro" id="IPR023313">
    <property type="entry name" value="UBQ-conjugating_AS"/>
</dbReference>
<evidence type="ECO:0000256" key="1">
    <source>
        <dbReference type="ARBA" id="ARBA00022679"/>
    </source>
</evidence>
<dbReference type="IntAct" id="K7USW8">
    <property type="interactions" value="1"/>
</dbReference>
<dbReference type="STRING" id="4577.K7USW8"/>
<reference evidence="7" key="2">
    <citation type="submission" date="2015-12" db="EMBL/GenBank/DDBJ databases">
        <title>Update maize B73 reference genome by single molecule sequencing technologies.</title>
        <authorList>
            <consortium name="Maize Genome Sequencing Project"/>
            <person name="Ware D."/>
        </authorList>
    </citation>
    <scope>NUCLEOTIDE SEQUENCE</scope>
    <source>
        <tissue evidence="7">Seedling</tissue>
    </source>
</reference>
<proteinExistence type="evidence at protein level"/>
<dbReference type="AlphaFoldDB" id="K7USW8"/>
<feature type="domain" description="UBC core" evidence="6">
    <location>
        <begin position="39"/>
        <end position="192"/>
    </location>
</feature>
<comment type="similarity">
    <text evidence="4">Belongs to the ubiquitin-conjugating enzyme family.</text>
</comment>
<evidence type="ECO:0000256" key="3">
    <source>
        <dbReference type="PROSITE-ProRule" id="PRU10133"/>
    </source>
</evidence>
<gene>
    <name evidence="8" type="primary">LOC100192735</name>
    <name evidence="7" type="ORF">ZEAMMB73_Zm00001d008261</name>
</gene>
<dbReference type="InterPro" id="IPR016135">
    <property type="entry name" value="UBQ-conjugating_enzyme/RWD"/>
</dbReference>
<dbReference type="SUPFAM" id="SSF54495">
    <property type="entry name" value="UBC-like"/>
    <property type="match status" value="1"/>
</dbReference>
<reference evidence="8" key="4">
    <citation type="submission" date="2021-05" db="UniProtKB">
        <authorList>
            <consortium name="EnsemblPlants"/>
        </authorList>
    </citation>
    <scope>IDENTIFICATION</scope>
    <source>
        <strain evidence="8">cv. B73</strain>
    </source>
</reference>
<evidence type="ECO:0000313" key="9">
    <source>
        <dbReference type="Proteomes" id="UP000007305"/>
    </source>
</evidence>
<dbReference type="EMBL" id="CM000784">
    <property type="protein sequence ID" value="AQK89333.1"/>
    <property type="molecule type" value="Genomic_DNA"/>
</dbReference>
<keyword evidence="2 4" id="KW-0833">Ubl conjugation pathway</keyword>
<dbReference type="CDD" id="cd23791">
    <property type="entry name" value="UBCc_UBE2C"/>
    <property type="match status" value="1"/>
</dbReference>
<dbReference type="ExpressionAtlas" id="K7USW8">
    <property type="expression patterns" value="baseline and differential"/>
</dbReference>
<evidence type="ECO:0000259" key="6">
    <source>
        <dbReference type="PROSITE" id="PS50127"/>
    </source>
</evidence>
<dbReference type="PROSITE" id="PS50127">
    <property type="entry name" value="UBC_2"/>
    <property type="match status" value="1"/>
</dbReference>
<feature type="region of interest" description="Disordered" evidence="5">
    <location>
        <begin position="1"/>
        <end position="38"/>
    </location>
</feature>
<keyword evidence="9" id="KW-1185">Reference proteome</keyword>
<keyword evidence="4" id="KW-0067">ATP-binding</keyword>
<evidence type="ECO:0000313" key="8">
    <source>
        <dbReference type="EnsemblPlants" id="Zm00001eb332950_P004"/>
    </source>
</evidence>
<dbReference type="PaxDb" id="4577-GRMZM2G007057_P03"/>
<feature type="active site" description="Glycyl thioester intermediate" evidence="3">
    <location>
        <position position="123"/>
    </location>
</feature>
<dbReference type="PROSITE" id="PS00183">
    <property type="entry name" value="UBC_1"/>
    <property type="match status" value="1"/>
</dbReference>
<dbReference type="SMART" id="SM00212">
    <property type="entry name" value="UBCc"/>
    <property type="match status" value="1"/>
</dbReference>
<dbReference type="InterPro" id="IPR050113">
    <property type="entry name" value="Ub_conjugating_enzyme"/>
</dbReference>
<dbReference type="Proteomes" id="UP000007305">
    <property type="component" value="Chromosome 8"/>
</dbReference>
<dbReference type="PANTHER" id="PTHR24067">
    <property type="entry name" value="UBIQUITIN-CONJUGATING ENZYME E2"/>
    <property type="match status" value="1"/>
</dbReference>
<feature type="region of interest" description="Disordered" evidence="5">
    <location>
        <begin position="195"/>
        <end position="217"/>
    </location>
</feature>
<evidence type="ECO:0000256" key="2">
    <source>
        <dbReference type="ARBA" id="ARBA00022786"/>
    </source>
</evidence>
<keyword evidence="4" id="KW-0547">Nucleotide-binding</keyword>
<dbReference type="GO" id="GO:0005524">
    <property type="term" value="F:ATP binding"/>
    <property type="evidence" value="ECO:0007669"/>
    <property type="project" value="UniProtKB-UniRule"/>
</dbReference>
<accession>K7USW8</accession>
<dbReference type="Gramene" id="Zm00001eb332950_T004">
    <property type="protein sequence ID" value="Zm00001eb332950_P004"/>
    <property type="gene ID" value="Zm00001eb332950"/>
</dbReference>
<dbReference type="HOGENOM" id="CLU_1236638_0_0_1"/>
<keyword evidence="1" id="KW-0808">Transferase</keyword>
<dbReference type="SMR" id="K7USW8"/>
<feature type="compositionally biased region" description="Low complexity" evidence="5">
    <location>
        <begin position="15"/>
        <end position="30"/>
    </location>
</feature>
<reference evidence="9" key="1">
    <citation type="journal article" date="2009" name="Science">
        <title>The B73 maize genome: complexity, diversity, and dynamics.</title>
        <authorList>
            <person name="Schnable P.S."/>
            <person name="Ware D."/>
            <person name="Fulton R.S."/>
            <person name="Stein J.C."/>
            <person name="Wei F."/>
            <person name="Pasternak S."/>
            <person name="Liang C."/>
            <person name="Zhang J."/>
            <person name="Fulton L."/>
            <person name="Graves T.A."/>
            <person name="Minx P."/>
            <person name="Reily A.D."/>
            <person name="Courtney L."/>
            <person name="Kruchowski S.S."/>
            <person name="Tomlinson C."/>
            <person name="Strong C."/>
            <person name="Delehaunty K."/>
            <person name="Fronick C."/>
            <person name="Courtney B."/>
            <person name="Rock S.M."/>
            <person name="Belter E."/>
            <person name="Du F."/>
            <person name="Kim K."/>
            <person name="Abbott R.M."/>
            <person name="Cotton M."/>
            <person name="Levy A."/>
            <person name="Marchetto P."/>
            <person name="Ochoa K."/>
            <person name="Jackson S.M."/>
            <person name="Gillam B."/>
            <person name="Chen W."/>
            <person name="Yan L."/>
            <person name="Higginbotham J."/>
            <person name="Cardenas M."/>
            <person name="Waligorski J."/>
            <person name="Applebaum E."/>
            <person name="Phelps L."/>
            <person name="Falcone J."/>
            <person name="Kanchi K."/>
            <person name="Thane T."/>
            <person name="Scimone A."/>
            <person name="Thane N."/>
            <person name="Henke J."/>
            <person name="Wang T."/>
            <person name="Ruppert J."/>
            <person name="Shah N."/>
            <person name="Rotter K."/>
            <person name="Hodges J."/>
            <person name="Ingenthron E."/>
            <person name="Cordes M."/>
            <person name="Kohlberg S."/>
            <person name="Sgro J."/>
            <person name="Delgado B."/>
            <person name="Mead K."/>
            <person name="Chinwalla A."/>
            <person name="Leonard S."/>
            <person name="Crouse K."/>
            <person name="Collura K."/>
            <person name="Kudrna D."/>
            <person name="Currie J."/>
            <person name="He R."/>
            <person name="Angelova A."/>
            <person name="Rajasekar S."/>
            <person name="Mueller T."/>
            <person name="Lomeli R."/>
            <person name="Scara G."/>
            <person name="Ko A."/>
            <person name="Delaney K."/>
            <person name="Wissotski M."/>
            <person name="Lopez G."/>
            <person name="Campos D."/>
            <person name="Braidotti M."/>
            <person name="Ashley E."/>
            <person name="Golser W."/>
            <person name="Kim H."/>
            <person name="Lee S."/>
            <person name="Lin J."/>
            <person name="Dujmic Z."/>
            <person name="Kim W."/>
            <person name="Talag J."/>
            <person name="Zuccolo A."/>
            <person name="Fan C."/>
            <person name="Sebastian A."/>
            <person name="Kramer M."/>
            <person name="Spiegel L."/>
            <person name="Nascimento L."/>
            <person name="Zutavern T."/>
            <person name="Miller B."/>
            <person name="Ambroise C."/>
            <person name="Muller S."/>
            <person name="Spooner W."/>
            <person name="Narechania A."/>
            <person name="Ren L."/>
            <person name="Wei S."/>
            <person name="Kumari S."/>
            <person name="Faga B."/>
            <person name="Levy M.J."/>
            <person name="McMahan L."/>
            <person name="Van Buren P."/>
            <person name="Vaughn M.W."/>
            <person name="Ying K."/>
            <person name="Yeh C.-T."/>
            <person name="Emrich S.J."/>
            <person name="Jia Y."/>
            <person name="Kalyanaraman A."/>
            <person name="Hsia A.-P."/>
            <person name="Barbazuk W.B."/>
            <person name="Baucom R.S."/>
            <person name="Brutnell T.P."/>
            <person name="Carpita N.C."/>
            <person name="Chaparro C."/>
            <person name="Chia J.-M."/>
            <person name="Deragon J.-M."/>
            <person name="Estill J.C."/>
            <person name="Fu Y."/>
            <person name="Jeddeloh J.A."/>
            <person name="Han Y."/>
            <person name="Lee H."/>
            <person name="Li P."/>
            <person name="Lisch D.R."/>
            <person name="Liu S."/>
            <person name="Liu Z."/>
            <person name="Nagel D.H."/>
            <person name="McCann M.C."/>
            <person name="SanMiguel P."/>
            <person name="Myers A.M."/>
            <person name="Nettleton D."/>
            <person name="Nguyen J."/>
            <person name="Penning B.W."/>
            <person name="Ponnala L."/>
            <person name="Schneider K.L."/>
            <person name="Schwartz D.C."/>
            <person name="Sharma A."/>
            <person name="Soderlund C."/>
            <person name="Springer N.M."/>
            <person name="Sun Q."/>
            <person name="Wang H."/>
            <person name="Waterman M."/>
            <person name="Westerman R."/>
            <person name="Wolfgruber T.K."/>
            <person name="Yang L."/>
            <person name="Yu Y."/>
            <person name="Zhang L."/>
            <person name="Zhou S."/>
            <person name="Zhu Q."/>
            <person name="Bennetzen J.L."/>
            <person name="Dawe R.K."/>
            <person name="Jiang J."/>
            <person name="Jiang N."/>
            <person name="Presting G.G."/>
            <person name="Wessler S.R."/>
            <person name="Aluru S."/>
            <person name="Martienssen R.A."/>
            <person name="Clifton S.W."/>
            <person name="McCombie W.R."/>
            <person name="Wing R.A."/>
            <person name="Wilson R.K."/>
        </authorList>
    </citation>
    <scope>NUCLEOTIDE SEQUENCE [LARGE SCALE GENOMIC DNA]</scope>
    <source>
        <strain evidence="9">cv. B73</strain>
    </source>
</reference>
<name>K7USW8_MAIZE</name>
<dbReference type="Gene3D" id="3.10.110.10">
    <property type="entry name" value="Ubiquitin Conjugating Enzyme"/>
    <property type="match status" value="1"/>
</dbReference>
<sequence length="254" mass="27702">MTRGENQESQTGNVSAASAAAPGPKPASAGAGKGAEGQSVVRRLQSELMALMMGGDPGVSAFPEGDNMLHWVGTIAGSAGTAYEGTSYRLALAFTAEYPYKPPKVRFDTPCFHPNVDVHGNICLDILQDKWSSAYDVRTILLSIQSLLGGNGSLLIARFLRLFGRSMDLVRRLRFSPTDYDLFRAEQRLAAQHAGGGALGEPGRVQEDGGEALQGRRVEDSTRRRCRLRFFKHRSHLDRLTWMVLLGWVPSLVL</sequence>
<protein>
    <submittedName>
        <fullName evidence="7">Ubiquitin-conjugating enzyme E2 20</fullName>
    </submittedName>
</protein>
<dbReference type="Pfam" id="PF00179">
    <property type="entry name" value="UQ_con"/>
    <property type="match status" value="1"/>
</dbReference>
<dbReference type="eggNOG" id="KOG0421">
    <property type="taxonomic scope" value="Eukaryota"/>
</dbReference>
<keyword evidence="10" id="KW-1267">Proteomics identification</keyword>
<evidence type="ECO:0007829" key="10">
    <source>
        <dbReference type="PeptideAtlas" id="K7USW8"/>
    </source>
</evidence>
<dbReference type="InterPro" id="IPR000608">
    <property type="entry name" value="UBC"/>
</dbReference>